<evidence type="ECO:0000256" key="1">
    <source>
        <dbReference type="SAM" id="MobiDB-lite"/>
    </source>
</evidence>
<dbReference type="Gene3D" id="1.10.287.110">
    <property type="entry name" value="DnaJ domain"/>
    <property type="match status" value="1"/>
</dbReference>
<dbReference type="InterPro" id="IPR001623">
    <property type="entry name" value="DnaJ_domain"/>
</dbReference>
<feature type="region of interest" description="Disordered" evidence="1">
    <location>
        <begin position="38"/>
        <end position="72"/>
    </location>
</feature>
<feature type="non-terminal residue" evidence="3">
    <location>
        <position position="265"/>
    </location>
</feature>
<organism evidence="3">
    <name type="scientific">Cladocopium goreaui</name>
    <dbReference type="NCBI Taxonomy" id="2562237"/>
    <lineage>
        <taxon>Eukaryota</taxon>
        <taxon>Sar</taxon>
        <taxon>Alveolata</taxon>
        <taxon>Dinophyceae</taxon>
        <taxon>Suessiales</taxon>
        <taxon>Symbiodiniaceae</taxon>
        <taxon>Cladocopium</taxon>
    </lineage>
</organism>
<dbReference type="EMBL" id="CAMXCT020001043">
    <property type="protein sequence ID" value="CAL1139456.1"/>
    <property type="molecule type" value="Genomic_DNA"/>
</dbReference>
<dbReference type="SUPFAM" id="SSF46565">
    <property type="entry name" value="Chaperone J-domain"/>
    <property type="match status" value="1"/>
</dbReference>
<dbReference type="OrthoDB" id="77405at2759"/>
<name>A0A9P1C973_9DINO</name>
<evidence type="ECO:0000313" key="3">
    <source>
        <dbReference type="EMBL" id="CAI3986081.1"/>
    </source>
</evidence>
<reference evidence="3" key="1">
    <citation type="submission" date="2022-10" db="EMBL/GenBank/DDBJ databases">
        <authorList>
            <person name="Chen Y."/>
            <person name="Dougan E. K."/>
            <person name="Chan C."/>
            <person name="Rhodes N."/>
            <person name="Thang M."/>
        </authorList>
    </citation>
    <scope>NUCLEOTIDE SEQUENCE</scope>
</reference>
<dbReference type="Pfam" id="PF00226">
    <property type="entry name" value="DnaJ"/>
    <property type="match status" value="1"/>
</dbReference>
<comment type="caution">
    <text evidence="3">The sequence shown here is derived from an EMBL/GenBank/DDBJ whole genome shotgun (WGS) entry which is preliminary data.</text>
</comment>
<evidence type="ECO:0000313" key="4">
    <source>
        <dbReference type="EMBL" id="CAL4773393.1"/>
    </source>
</evidence>
<dbReference type="CDD" id="cd06257">
    <property type="entry name" value="DnaJ"/>
    <property type="match status" value="1"/>
</dbReference>
<keyword evidence="5" id="KW-1185">Reference proteome</keyword>
<proteinExistence type="predicted"/>
<evidence type="ECO:0000313" key="5">
    <source>
        <dbReference type="Proteomes" id="UP001152797"/>
    </source>
</evidence>
<dbReference type="Proteomes" id="UP001152797">
    <property type="component" value="Unassembled WGS sequence"/>
</dbReference>
<dbReference type="InterPro" id="IPR036869">
    <property type="entry name" value="J_dom_sf"/>
</dbReference>
<dbReference type="PROSITE" id="PS50076">
    <property type="entry name" value="DNAJ_2"/>
    <property type="match status" value="1"/>
</dbReference>
<dbReference type="EMBL" id="CAMXCT010001043">
    <property type="protein sequence ID" value="CAI3986081.1"/>
    <property type="molecule type" value="Genomic_DNA"/>
</dbReference>
<dbReference type="AlphaFoldDB" id="A0A9P1C973"/>
<dbReference type="EMBL" id="CAMXCT030001043">
    <property type="protein sequence ID" value="CAL4773393.1"/>
    <property type="molecule type" value="Genomic_DNA"/>
</dbReference>
<evidence type="ECO:0000259" key="2">
    <source>
        <dbReference type="PROSITE" id="PS50076"/>
    </source>
</evidence>
<gene>
    <name evidence="3" type="ORF">C1SCF055_LOCUS13461</name>
</gene>
<feature type="domain" description="J" evidence="2">
    <location>
        <begin position="137"/>
        <end position="205"/>
    </location>
</feature>
<accession>A0A9P1C973</accession>
<feature type="compositionally biased region" description="Pro residues" evidence="1">
    <location>
        <begin position="46"/>
        <end position="61"/>
    </location>
</feature>
<reference evidence="4 5" key="2">
    <citation type="submission" date="2024-05" db="EMBL/GenBank/DDBJ databases">
        <authorList>
            <person name="Chen Y."/>
            <person name="Shah S."/>
            <person name="Dougan E. K."/>
            <person name="Thang M."/>
            <person name="Chan C."/>
        </authorList>
    </citation>
    <scope>NUCLEOTIDE SEQUENCE [LARGE SCALE GENOMIC DNA]</scope>
</reference>
<protein>
    <submittedName>
        <fullName evidence="4">Splicing factor 45</fullName>
    </submittedName>
</protein>
<sequence>MDLEQQAQEMAEKALASLPPAARAAKLETVKAGILKRLQATQAAASPPPPPAVAPPPPEPEPPADDATLSDLSAPLGVPGVELFGDLPWFADLKLRGRLLQEVRQAHAAEKILVGAPAEEIQRILSRKGGQLLAAGAVLRLGGVHHGGYGESDVNYAYRQLSRALHPDKNPGIPEAHDSFKRLGEAAEELKQVLAESRLALNSLCQATLGAAAAQESLERPQGELMAEASRLLAAVLSVSGEGTISETALWRAPRIFVLQTGLWR</sequence>